<accession>A0A7W9KKB2</accession>
<dbReference type="InterPro" id="IPR019933">
    <property type="entry name" value="DivIVA_domain"/>
</dbReference>
<dbReference type="RefSeq" id="WP_221338095.1">
    <property type="nucleotide sequence ID" value="NZ_BAAAWY010000018.1"/>
</dbReference>
<evidence type="ECO:0000313" key="10">
    <source>
        <dbReference type="Proteomes" id="UP000585638"/>
    </source>
</evidence>
<evidence type="ECO:0000256" key="8">
    <source>
        <dbReference type="ARBA" id="ARBA00031737"/>
    </source>
</evidence>
<dbReference type="PANTHER" id="PTHR35794:SF2">
    <property type="entry name" value="CELL DIVISION PROTEIN DIVIVA"/>
    <property type="match status" value="1"/>
</dbReference>
<protein>
    <recommendedName>
        <fullName evidence="3">Cell wall synthesis protein Wag31</fullName>
    </recommendedName>
    <alternativeName>
        <fullName evidence="8">Antigen 84</fullName>
    </alternativeName>
</protein>
<keyword evidence="5" id="KW-0132">Cell division</keyword>
<dbReference type="PANTHER" id="PTHR35794">
    <property type="entry name" value="CELL DIVISION PROTEIN DIVIVA"/>
    <property type="match status" value="1"/>
</dbReference>
<dbReference type="Proteomes" id="UP000585638">
    <property type="component" value="Unassembled WGS sequence"/>
</dbReference>
<keyword evidence="4" id="KW-0963">Cytoplasm</keyword>
<keyword evidence="10" id="KW-1185">Reference proteome</keyword>
<comment type="caution">
    <text evidence="9">The sequence shown here is derived from an EMBL/GenBank/DDBJ whole genome shotgun (WGS) entry which is preliminary data.</text>
</comment>
<dbReference type="GO" id="GO:0005737">
    <property type="term" value="C:cytoplasm"/>
    <property type="evidence" value="ECO:0007669"/>
    <property type="project" value="UniProtKB-SubCell"/>
</dbReference>
<proteinExistence type="inferred from homology"/>
<dbReference type="AlphaFoldDB" id="A0A7W9KKB2"/>
<reference evidence="9 10" key="1">
    <citation type="submission" date="2020-08" db="EMBL/GenBank/DDBJ databases">
        <title>Sequencing the genomes of 1000 actinobacteria strains.</title>
        <authorList>
            <person name="Klenk H.-P."/>
        </authorList>
    </citation>
    <scope>NUCLEOTIDE SEQUENCE [LARGE SCALE GENOMIC DNA]</scope>
    <source>
        <strain evidence="9 10">DSM 43851</strain>
    </source>
</reference>
<dbReference type="EMBL" id="JACHIR010000001">
    <property type="protein sequence ID" value="MBB5893449.1"/>
    <property type="molecule type" value="Genomic_DNA"/>
</dbReference>
<dbReference type="NCBIfam" id="TIGR03544">
    <property type="entry name" value="DivI1A_domain"/>
    <property type="match status" value="6"/>
</dbReference>
<keyword evidence="6" id="KW-0175">Coiled coil</keyword>
<evidence type="ECO:0000256" key="7">
    <source>
        <dbReference type="ARBA" id="ARBA00023306"/>
    </source>
</evidence>
<evidence type="ECO:0000256" key="5">
    <source>
        <dbReference type="ARBA" id="ARBA00022618"/>
    </source>
</evidence>
<dbReference type="InterPro" id="IPR007793">
    <property type="entry name" value="DivIVA_fam"/>
</dbReference>
<evidence type="ECO:0000256" key="1">
    <source>
        <dbReference type="ARBA" id="ARBA00004496"/>
    </source>
</evidence>
<gene>
    <name evidence="9" type="ORF">BJ998_004645</name>
</gene>
<evidence type="ECO:0000256" key="3">
    <source>
        <dbReference type="ARBA" id="ARBA00018787"/>
    </source>
</evidence>
<dbReference type="Gene3D" id="6.10.250.660">
    <property type="match status" value="4"/>
</dbReference>
<dbReference type="GO" id="GO:0051301">
    <property type="term" value="P:cell division"/>
    <property type="evidence" value="ECO:0007669"/>
    <property type="project" value="UniProtKB-KW"/>
</dbReference>
<sequence>MTLTPDEVHEVVFNPPPPGRRAYHPGEVDDFVDRIEATLRGEDTLTGQDVNKVKFHKPPAGEEGYFDYEVDQFLALAAEALGCGYDMAEVDAFLDRVVNALHGTGRLSVEEVRSVRFRRAAAGADGYNEDGVDAFLLIVAKVLERLGGRPRVLTADDIVSVGFHTARPGERGYDEDEVDHFLDKVEATLRGRGHLTAAQVRDVTFGEALIEGEGYDQDEVDAFLDLIEAQLAATPYRPAV</sequence>
<comment type="similarity">
    <text evidence="2">Belongs to the DivIVA family.</text>
</comment>
<evidence type="ECO:0000256" key="2">
    <source>
        <dbReference type="ARBA" id="ARBA00009008"/>
    </source>
</evidence>
<keyword evidence="7" id="KW-0131">Cell cycle</keyword>
<name>A0A7W9KKB2_9PSEU</name>
<evidence type="ECO:0000313" key="9">
    <source>
        <dbReference type="EMBL" id="MBB5893449.1"/>
    </source>
</evidence>
<evidence type="ECO:0000256" key="4">
    <source>
        <dbReference type="ARBA" id="ARBA00022490"/>
    </source>
</evidence>
<comment type="subcellular location">
    <subcellularLocation>
        <location evidence="1">Cytoplasm</location>
    </subcellularLocation>
</comment>
<organism evidence="9 10">
    <name type="scientific">Kutzneria kofuensis</name>
    <dbReference type="NCBI Taxonomy" id="103725"/>
    <lineage>
        <taxon>Bacteria</taxon>
        <taxon>Bacillati</taxon>
        <taxon>Actinomycetota</taxon>
        <taxon>Actinomycetes</taxon>
        <taxon>Pseudonocardiales</taxon>
        <taxon>Pseudonocardiaceae</taxon>
        <taxon>Kutzneria</taxon>
    </lineage>
</organism>
<evidence type="ECO:0000256" key="6">
    <source>
        <dbReference type="ARBA" id="ARBA00023054"/>
    </source>
</evidence>